<evidence type="ECO:0000313" key="1">
    <source>
        <dbReference type="EMBL" id="KAF9746453.1"/>
    </source>
</evidence>
<protein>
    <recommendedName>
        <fullName evidence="3">PH domain-containing protein</fullName>
    </recommendedName>
</protein>
<sequence>MYCHGTSIFHNCLAIKSQLYQLLGFAEAISSYAFELRATNPMEELVSIFREGWPLFWLFNKLDSRFKLVTPKPGGVPYTVPLFFKLCKEFAFDIYEFFTLDDLMGDDYLGYLRFLSGIELVLSQLMSRGLVRPVVRREFNLPEITEMTPLQAHLETFVIQQRRYFLDLGDLLEIKDVLQEAEPLSHKLLTAFETLKIIIHFEARFLLDIEAQITKPRKSQEWGTPFLTWAEGSDTYAEFISLEDDNARELRQRSHRLDSSEQQNERSTVMKCVRRIMTLHDQLRKYQDFFREFDLMSTDEFQSWQVENIANGKVAVKNVLEKAYEATEKADMRDALADLKSRMVDWRGYRIDNFGELIAHDSLRGRSDNRAKDTTKTYKVYLFEKIFLCVREVDGPAGKRVLALRGRIWARDIEKIDSSTDGPLAFRIHWSGDEGTDILTLRFRSRGQKESWCSKILRVQEMSANICWAEISS</sequence>
<gene>
    <name evidence="1" type="ORF">IM811_003358</name>
</gene>
<organism evidence="1 2">
    <name type="scientific">Bionectria ochroleuca</name>
    <name type="common">Gliocladium roseum</name>
    <dbReference type="NCBI Taxonomy" id="29856"/>
    <lineage>
        <taxon>Eukaryota</taxon>
        <taxon>Fungi</taxon>
        <taxon>Dikarya</taxon>
        <taxon>Ascomycota</taxon>
        <taxon>Pezizomycotina</taxon>
        <taxon>Sordariomycetes</taxon>
        <taxon>Hypocreomycetidae</taxon>
        <taxon>Hypocreales</taxon>
        <taxon>Bionectriaceae</taxon>
        <taxon>Clonostachys</taxon>
    </lineage>
</organism>
<dbReference type="SUPFAM" id="SSF50729">
    <property type="entry name" value="PH domain-like"/>
    <property type="match status" value="1"/>
</dbReference>
<dbReference type="Pfam" id="PF15411">
    <property type="entry name" value="PH_10"/>
    <property type="match status" value="1"/>
</dbReference>
<dbReference type="EMBL" id="JADCTT010000011">
    <property type="protein sequence ID" value="KAF9746453.1"/>
    <property type="molecule type" value="Genomic_DNA"/>
</dbReference>
<dbReference type="Gene3D" id="1.20.900.10">
    <property type="entry name" value="Dbl homology (DH) domain"/>
    <property type="match status" value="1"/>
</dbReference>
<dbReference type="GO" id="GO:0005737">
    <property type="term" value="C:cytoplasm"/>
    <property type="evidence" value="ECO:0007669"/>
    <property type="project" value="TreeGrafter"/>
</dbReference>
<dbReference type="InterPro" id="IPR011993">
    <property type="entry name" value="PH-like_dom_sf"/>
</dbReference>
<reference evidence="1" key="1">
    <citation type="submission" date="2020-10" db="EMBL/GenBank/DDBJ databases">
        <title>High-Quality Genome Resource of Clonostachys rosea strain S41 by Oxford Nanopore Long-Read Sequencing.</title>
        <authorList>
            <person name="Wang H."/>
        </authorList>
    </citation>
    <scope>NUCLEOTIDE SEQUENCE</scope>
    <source>
        <strain evidence="1">S41</strain>
    </source>
</reference>
<name>A0A8H7N3V2_BIOOC</name>
<dbReference type="Proteomes" id="UP000616885">
    <property type="component" value="Unassembled WGS sequence"/>
</dbReference>
<dbReference type="GO" id="GO:0030010">
    <property type="term" value="P:establishment of cell polarity"/>
    <property type="evidence" value="ECO:0007669"/>
    <property type="project" value="TreeGrafter"/>
</dbReference>
<dbReference type="InterPro" id="IPR053026">
    <property type="entry name" value="CDC42_GEF"/>
</dbReference>
<dbReference type="InterPro" id="IPR035899">
    <property type="entry name" value="DBL_dom_sf"/>
</dbReference>
<evidence type="ECO:0000313" key="2">
    <source>
        <dbReference type="Proteomes" id="UP000616885"/>
    </source>
</evidence>
<proteinExistence type="predicted"/>
<dbReference type="GO" id="GO:0031106">
    <property type="term" value="P:septin ring organization"/>
    <property type="evidence" value="ECO:0007669"/>
    <property type="project" value="TreeGrafter"/>
</dbReference>
<dbReference type="GO" id="GO:0043332">
    <property type="term" value="C:mating projection tip"/>
    <property type="evidence" value="ECO:0007669"/>
    <property type="project" value="TreeGrafter"/>
</dbReference>
<dbReference type="AlphaFoldDB" id="A0A8H7N3V2"/>
<dbReference type="PANTHER" id="PTHR47339:SF1">
    <property type="entry name" value="CELL DIVISION CONTROL PROTEIN 24"/>
    <property type="match status" value="1"/>
</dbReference>
<dbReference type="SUPFAM" id="SSF48065">
    <property type="entry name" value="DBL homology domain (DH-domain)"/>
    <property type="match status" value="1"/>
</dbReference>
<dbReference type="PANTHER" id="PTHR47339">
    <property type="entry name" value="CELL DIVISION CONTROL PROTEIN 24"/>
    <property type="match status" value="1"/>
</dbReference>
<dbReference type="Gene3D" id="2.30.29.30">
    <property type="entry name" value="Pleckstrin-homology domain (PH domain)/Phosphotyrosine-binding domain (PTB)"/>
    <property type="match status" value="1"/>
</dbReference>
<comment type="caution">
    <text evidence="1">The sequence shown here is derived from an EMBL/GenBank/DDBJ whole genome shotgun (WGS) entry which is preliminary data.</text>
</comment>
<evidence type="ECO:0008006" key="3">
    <source>
        <dbReference type="Google" id="ProtNLM"/>
    </source>
</evidence>
<accession>A0A8H7N3V2</accession>
<dbReference type="GO" id="GO:0000935">
    <property type="term" value="C:division septum"/>
    <property type="evidence" value="ECO:0007669"/>
    <property type="project" value="TreeGrafter"/>
</dbReference>
<dbReference type="GO" id="GO:0005634">
    <property type="term" value="C:nucleus"/>
    <property type="evidence" value="ECO:0007669"/>
    <property type="project" value="TreeGrafter"/>
</dbReference>